<evidence type="ECO:0000313" key="8">
    <source>
        <dbReference type="Proteomes" id="UP000070366"/>
    </source>
</evidence>
<evidence type="ECO:0000256" key="2">
    <source>
        <dbReference type="ARBA" id="ARBA00010876"/>
    </source>
</evidence>
<dbReference type="AlphaFoldDB" id="A0A136Q0U8"/>
<dbReference type="SUPFAM" id="SSF55120">
    <property type="entry name" value="Pseudouridine synthase"/>
    <property type="match status" value="1"/>
</dbReference>
<dbReference type="OrthoDB" id="9773999at2"/>
<comment type="similarity">
    <text evidence="2">Belongs to the pseudouridine synthase RluA family.</text>
</comment>
<dbReference type="GO" id="GO:0003723">
    <property type="term" value="F:RNA binding"/>
    <property type="evidence" value="ECO:0007669"/>
    <property type="project" value="InterPro"/>
</dbReference>
<dbReference type="InterPro" id="IPR006145">
    <property type="entry name" value="PsdUridine_synth_RsuA/RluA"/>
</dbReference>
<dbReference type="KEGG" id="cmiu:B1H56_08280"/>
<organism evidence="7 8">
    <name type="scientific">Christensenella minuta</name>
    <dbReference type="NCBI Taxonomy" id="626937"/>
    <lineage>
        <taxon>Bacteria</taxon>
        <taxon>Bacillati</taxon>
        <taxon>Bacillota</taxon>
        <taxon>Clostridia</taxon>
        <taxon>Christensenellales</taxon>
        <taxon>Christensenellaceae</taxon>
        <taxon>Christensenella</taxon>
    </lineage>
</organism>
<evidence type="ECO:0000256" key="1">
    <source>
        <dbReference type="ARBA" id="ARBA00000073"/>
    </source>
</evidence>
<dbReference type="PANTHER" id="PTHR21600">
    <property type="entry name" value="MITOCHONDRIAL RNA PSEUDOURIDINE SYNTHASE"/>
    <property type="match status" value="1"/>
</dbReference>
<protein>
    <recommendedName>
        <fullName evidence="4">RNA pseudouridylate synthase</fullName>
    </recommendedName>
    <alternativeName>
        <fullName evidence="5">RNA-uridine isomerase</fullName>
    </alternativeName>
</protein>
<gene>
    <name evidence="7" type="ORF">HMPREF3293_02974</name>
</gene>
<name>A0A136Q0U8_9FIRM</name>
<dbReference type="STRING" id="626937.HMPREF3293_02974"/>
<dbReference type="GO" id="GO:0006396">
    <property type="term" value="P:RNA processing"/>
    <property type="evidence" value="ECO:0007669"/>
    <property type="project" value="UniProtKB-ARBA"/>
</dbReference>
<dbReference type="GO" id="GO:0140098">
    <property type="term" value="F:catalytic activity, acting on RNA"/>
    <property type="evidence" value="ECO:0007669"/>
    <property type="project" value="UniProtKB-ARBA"/>
</dbReference>
<dbReference type="CDD" id="cd02869">
    <property type="entry name" value="PseudoU_synth_RluA_like"/>
    <property type="match status" value="1"/>
</dbReference>
<sequence>MIPHILYEDNHVIVAVKPQNMPSQADASRDMDFLTLLKQYIKEKYEKPGAVYLGLVHRLDRPAGGVMAFARTSKAAARLSAQIKGRSFQKGYYAVAAGKLPRAGTLVDELLKDGRTNTSHVVPQGTQGAKHAELSYRVLSEREGYSLADISLKTGRPHQIRVQFSHAGAPLVGDAKYGGAENPLLCLWSYRLSFLHPTKKERMTFTCLPPDRFPWNLFELPTL</sequence>
<dbReference type="InterPro" id="IPR050188">
    <property type="entry name" value="RluA_PseudoU_synthase"/>
</dbReference>
<evidence type="ECO:0000256" key="3">
    <source>
        <dbReference type="ARBA" id="ARBA00023235"/>
    </source>
</evidence>
<dbReference type="Gene3D" id="3.30.2350.10">
    <property type="entry name" value="Pseudouridine synthase"/>
    <property type="match status" value="1"/>
</dbReference>
<keyword evidence="8" id="KW-1185">Reference proteome</keyword>
<dbReference type="Pfam" id="PF00849">
    <property type="entry name" value="PseudoU_synth_2"/>
    <property type="match status" value="1"/>
</dbReference>
<comment type="catalytic activity">
    <reaction evidence="1">
        <text>a uridine in RNA = a pseudouridine in RNA</text>
        <dbReference type="Rhea" id="RHEA:48348"/>
        <dbReference type="Rhea" id="RHEA-COMP:12068"/>
        <dbReference type="Rhea" id="RHEA-COMP:12069"/>
        <dbReference type="ChEBI" id="CHEBI:65314"/>
        <dbReference type="ChEBI" id="CHEBI:65315"/>
    </reaction>
</comment>
<comment type="caution">
    <text evidence="7">The sequence shown here is derived from an EMBL/GenBank/DDBJ whole genome shotgun (WGS) entry which is preliminary data.</text>
</comment>
<dbReference type="RefSeq" id="WP_066523120.1">
    <property type="nucleotide sequence ID" value="NZ_CABMOF010000013.1"/>
</dbReference>
<evidence type="ECO:0000256" key="4">
    <source>
        <dbReference type="ARBA" id="ARBA00031870"/>
    </source>
</evidence>
<dbReference type="GO" id="GO:0009982">
    <property type="term" value="F:pseudouridine synthase activity"/>
    <property type="evidence" value="ECO:0007669"/>
    <property type="project" value="InterPro"/>
</dbReference>
<evidence type="ECO:0000256" key="5">
    <source>
        <dbReference type="ARBA" id="ARBA00033164"/>
    </source>
</evidence>
<feature type="domain" description="Pseudouridine synthase RsuA/RluA-like" evidence="6">
    <location>
        <begin position="11"/>
        <end position="166"/>
    </location>
</feature>
<dbReference type="GO" id="GO:0001522">
    <property type="term" value="P:pseudouridine synthesis"/>
    <property type="evidence" value="ECO:0007669"/>
    <property type="project" value="InterPro"/>
</dbReference>
<dbReference type="InterPro" id="IPR020103">
    <property type="entry name" value="PsdUridine_synth_cat_dom_sf"/>
</dbReference>
<accession>A0A136Q0U8</accession>
<keyword evidence="3" id="KW-0413">Isomerase</keyword>
<evidence type="ECO:0000259" key="6">
    <source>
        <dbReference type="Pfam" id="PF00849"/>
    </source>
</evidence>
<proteinExistence type="inferred from homology"/>
<reference evidence="7 8" key="1">
    <citation type="submission" date="2016-02" db="EMBL/GenBank/DDBJ databases">
        <authorList>
            <person name="Wen L."/>
            <person name="He K."/>
            <person name="Yang H."/>
        </authorList>
    </citation>
    <scope>NUCLEOTIDE SEQUENCE [LARGE SCALE GENOMIC DNA]</scope>
    <source>
        <strain evidence="7 8">DSM 22607</strain>
    </source>
</reference>
<dbReference type="Proteomes" id="UP000070366">
    <property type="component" value="Unassembled WGS sequence"/>
</dbReference>
<evidence type="ECO:0000313" key="7">
    <source>
        <dbReference type="EMBL" id="KXK64319.1"/>
    </source>
</evidence>
<dbReference type="EMBL" id="LSZW01000065">
    <property type="protein sequence ID" value="KXK64319.1"/>
    <property type="molecule type" value="Genomic_DNA"/>
</dbReference>
<dbReference type="PANTHER" id="PTHR21600:SF83">
    <property type="entry name" value="PSEUDOURIDYLATE SYNTHASE RPUSD4, MITOCHONDRIAL"/>
    <property type="match status" value="1"/>
</dbReference>